<name>A0ACC3ZI21_COLTU</name>
<keyword evidence="2" id="KW-1185">Reference proteome</keyword>
<proteinExistence type="predicted"/>
<organism evidence="1 2">
    <name type="scientific">Colletotrichum truncatum</name>
    <name type="common">Anthracnose fungus</name>
    <name type="synonym">Colletotrichum capsici</name>
    <dbReference type="NCBI Taxonomy" id="5467"/>
    <lineage>
        <taxon>Eukaryota</taxon>
        <taxon>Fungi</taxon>
        <taxon>Dikarya</taxon>
        <taxon>Ascomycota</taxon>
        <taxon>Pezizomycotina</taxon>
        <taxon>Sordariomycetes</taxon>
        <taxon>Hypocreomycetidae</taxon>
        <taxon>Glomerellales</taxon>
        <taxon>Glomerellaceae</taxon>
        <taxon>Colletotrichum</taxon>
        <taxon>Colletotrichum truncatum species complex</taxon>
    </lineage>
</organism>
<evidence type="ECO:0000313" key="2">
    <source>
        <dbReference type="Proteomes" id="UP000805649"/>
    </source>
</evidence>
<dbReference type="EMBL" id="VUJX02000001">
    <property type="protein sequence ID" value="KAL0943528.1"/>
    <property type="molecule type" value="Genomic_DNA"/>
</dbReference>
<evidence type="ECO:0000313" key="1">
    <source>
        <dbReference type="EMBL" id="KAL0943528.1"/>
    </source>
</evidence>
<accession>A0ACC3ZI21</accession>
<dbReference type="Proteomes" id="UP000805649">
    <property type="component" value="Unassembled WGS sequence"/>
</dbReference>
<protein>
    <submittedName>
        <fullName evidence="1">Heterokaryon incompatibility protein</fullName>
    </submittedName>
</protein>
<gene>
    <name evidence="1" type="ORF">CTRU02_201415</name>
</gene>
<reference evidence="1 2" key="1">
    <citation type="journal article" date="2020" name="Phytopathology">
        <title>Genome Sequence Resources of Colletotrichum truncatum, C. plurivorum, C. musicola, and C. sojae: Four Species Pathogenic to Soybean (Glycine max).</title>
        <authorList>
            <person name="Rogerio F."/>
            <person name="Boufleur T.R."/>
            <person name="Ciampi-Guillardi M."/>
            <person name="Sukno S.A."/>
            <person name="Thon M.R."/>
            <person name="Massola Junior N.S."/>
            <person name="Baroncelli R."/>
        </authorList>
    </citation>
    <scope>NUCLEOTIDE SEQUENCE [LARGE SCALE GENOMIC DNA]</scope>
    <source>
        <strain evidence="1 2">CMES1059</strain>
    </source>
</reference>
<comment type="caution">
    <text evidence="1">The sequence shown here is derived from an EMBL/GenBank/DDBJ whole genome shotgun (WGS) entry which is preliminary data.</text>
</comment>
<sequence length="600" mass="68307">MREGQEARVNWPIWPTLGSEQMRLLDLQPAVDISDSLCCTLRMASLTQSPFYEAVSYVWGHDSHRKTIKVDGTETVITNNLFDVLHSLRRKDSVRTLWIDALCINQADPEERYNQVKIMGRIYQQAFNVAIFLGSHWDGLDIARDYLELAAEREEAHFDPLLKPHLEVSNVPMTVLHKRNNLSRFFSSDWFFRVWTVQEFVLARQTSFLYGTTVIDGGRFMKGFASIRRHISSRCCGPRSLLECGERFFDVMIHIESLINMRASLASTDLLQVLHDCRRRKCTNPLDRIYGMLGMDFKGQSSGILPDYSITTEELFVGLTKEQMDRTKTLDILTYVDMGRQTVLNLPSFVPDWTMESTNRLTHMLSVDQQLATTHYKASGEIPAKFEFRFKDNGHLMLTKGVIIGYIESVGTPGTFSDLESFSQAKDIVSEARELARLPSQPPISWQAATPQELAFWRTLCGNLTINYLEGDREWTVSDPELDYESYLRWNRAMNKLQEGQPAVVGDEPFQDALIPNLSGRRFTRTETGLIGMVAADSLPGDVIVVLPGGRIPYVLREKHGTSALENAKTYRFIGNAYIDGFMYGEAAEHDAEWASLFIV</sequence>